<sequence length="200" mass="21144">MSGRKLILKIEKMKFIYSVILSISCAALFSAQVAIGKTTTQTGVSLEFGIGPKGLILPWVTAAGNVSLNPGANLKGGALIFDRTDSKVKLSRNNGTWVDLTVHTNELPATGGNLVIAAPIQASPAVEQSTAKSQIGGVLSDDTPGILVLADTNKAMIPPLVTNPDTAIRTPAAGMIVYDQVKKLFCVYNGTVWSYWRADN</sequence>
<organism evidence="1 2">
    <name type="scientific">Chryseobacterium aquaticum subsp. greenlandense</name>
    <dbReference type="NCBI Taxonomy" id="345663"/>
    <lineage>
        <taxon>Bacteria</taxon>
        <taxon>Pseudomonadati</taxon>
        <taxon>Bacteroidota</taxon>
        <taxon>Flavobacteriia</taxon>
        <taxon>Flavobacteriales</taxon>
        <taxon>Weeksellaceae</taxon>
        <taxon>Chryseobacterium group</taxon>
        <taxon>Chryseobacterium</taxon>
    </lineage>
</organism>
<accession>A0A117KCB3</accession>
<dbReference type="AlphaFoldDB" id="A0A117KCB3"/>
<proteinExistence type="predicted"/>
<comment type="caution">
    <text evidence="1">The sequence shown here is derived from an EMBL/GenBank/DDBJ whole genome shotgun (WGS) entry which is preliminary data.</text>
</comment>
<dbReference type="PROSITE" id="PS51257">
    <property type="entry name" value="PROKAR_LIPOPROTEIN"/>
    <property type="match status" value="1"/>
</dbReference>
<dbReference type="EMBL" id="LMAI01000003">
    <property type="protein sequence ID" value="KUJ57180.1"/>
    <property type="molecule type" value="Genomic_DNA"/>
</dbReference>
<dbReference type="Proteomes" id="UP000054388">
    <property type="component" value="Unassembled WGS sequence"/>
</dbReference>
<reference evidence="1 2" key="1">
    <citation type="submission" date="2015-10" db="EMBL/GenBank/DDBJ databases">
        <title>Genome sequence of Chryseobacterium greenlandense.</title>
        <authorList>
            <person name="Newman J."/>
            <person name="Fischer K."/>
            <person name="Miller J."/>
        </authorList>
    </citation>
    <scope>NUCLEOTIDE SEQUENCE [LARGE SCALE GENOMIC DNA]</scope>
    <source>
        <strain evidence="1 2">UMB34</strain>
    </source>
</reference>
<evidence type="ECO:0000313" key="2">
    <source>
        <dbReference type="Proteomes" id="UP000054388"/>
    </source>
</evidence>
<name>A0A117KCB3_9FLAO</name>
<gene>
    <name evidence="1" type="ORF">AR686_05830</name>
</gene>
<protein>
    <submittedName>
        <fullName evidence="1">Uncharacterized protein</fullName>
    </submittedName>
</protein>
<evidence type="ECO:0000313" key="1">
    <source>
        <dbReference type="EMBL" id="KUJ57180.1"/>
    </source>
</evidence>